<reference evidence="9" key="3">
    <citation type="submission" date="2025-09" db="UniProtKB">
        <authorList>
            <consortium name="Ensembl"/>
        </authorList>
    </citation>
    <scope>IDENTIFICATION</scope>
</reference>
<organism evidence="9 10">
    <name type="scientific">Maylandia zebra</name>
    <name type="common">zebra mbuna</name>
    <dbReference type="NCBI Taxonomy" id="106582"/>
    <lineage>
        <taxon>Eukaryota</taxon>
        <taxon>Metazoa</taxon>
        <taxon>Chordata</taxon>
        <taxon>Craniata</taxon>
        <taxon>Vertebrata</taxon>
        <taxon>Euteleostomi</taxon>
        <taxon>Actinopterygii</taxon>
        <taxon>Neopterygii</taxon>
        <taxon>Teleostei</taxon>
        <taxon>Neoteleostei</taxon>
        <taxon>Acanthomorphata</taxon>
        <taxon>Ovalentaria</taxon>
        <taxon>Cichlomorphae</taxon>
        <taxon>Cichliformes</taxon>
        <taxon>Cichlidae</taxon>
        <taxon>African cichlids</taxon>
        <taxon>Pseudocrenilabrinae</taxon>
        <taxon>Haplochromini</taxon>
        <taxon>Maylandia</taxon>
        <taxon>Maylandia zebra complex</taxon>
    </lineage>
</organism>
<dbReference type="InterPro" id="IPR013083">
    <property type="entry name" value="Znf_RING/FYVE/PHD"/>
</dbReference>
<dbReference type="PANTHER" id="PTHR24103">
    <property type="entry name" value="E3 UBIQUITIN-PROTEIN LIGASE TRIM"/>
    <property type="match status" value="1"/>
</dbReference>
<evidence type="ECO:0000259" key="6">
    <source>
        <dbReference type="PROSITE" id="PS50089"/>
    </source>
</evidence>
<protein>
    <submittedName>
        <fullName evidence="9">Tripartite motif containing 35-28</fullName>
    </submittedName>
</protein>
<dbReference type="InterPro" id="IPR000315">
    <property type="entry name" value="Znf_B-box"/>
</dbReference>
<dbReference type="PROSITE" id="PS00518">
    <property type="entry name" value="ZF_RING_1"/>
    <property type="match status" value="1"/>
</dbReference>
<dbReference type="GeneTree" id="ENSGT01030000234583"/>
<evidence type="ECO:0000313" key="9">
    <source>
        <dbReference type="Ensembl" id="ENSMZEP00005003886.1"/>
    </source>
</evidence>
<dbReference type="InterPro" id="IPR006574">
    <property type="entry name" value="PRY"/>
</dbReference>
<dbReference type="Pfam" id="PF13765">
    <property type="entry name" value="PRY"/>
    <property type="match status" value="1"/>
</dbReference>
<dbReference type="SMART" id="SM00336">
    <property type="entry name" value="BBOX"/>
    <property type="match status" value="1"/>
</dbReference>
<dbReference type="InterPro" id="IPR001841">
    <property type="entry name" value="Znf_RING"/>
</dbReference>
<dbReference type="InterPro" id="IPR043136">
    <property type="entry name" value="B30.2/SPRY_sf"/>
</dbReference>
<dbReference type="CDD" id="cd12893">
    <property type="entry name" value="SPRY_PRY_TRIM35"/>
    <property type="match status" value="1"/>
</dbReference>
<dbReference type="PRINTS" id="PR01407">
    <property type="entry name" value="BUTYPHLNCDUF"/>
</dbReference>
<evidence type="ECO:0000256" key="5">
    <source>
        <dbReference type="SAM" id="Coils"/>
    </source>
</evidence>
<dbReference type="Pfam" id="PF00643">
    <property type="entry name" value="zf-B_box"/>
    <property type="match status" value="1"/>
</dbReference>
<dbReference type="InterPro" id="IPR003877">
    <property type="entry name" value="SPRY_dom"/>
</dbReference>
<evidence type="ECO:0000256" key="3">
    <source>
        <dbReference type="ARBA" id="ARBA00022833"/>
    </source>
</evidence>
<dbReference type="GO" id="GO:0008270">
    <property type="term" value="F:zinc ion binding"/>
    <property type="evidence" value="ECO:0007669"/>
    <property type="project" value="UniProtKB-KW"/>
</dbReference>
<dbReference type="SMART" id="SM00449">
    <property type="entry name" value="SPRY"/>
    <property type="match status" value="1"/>
</dbReference>
<reference evidence="9" key="2">
    <citation type="submission" date="2025-08" db="UniProtKB">
        <authorList>
            <consortium name="Ensembl"/>
        </authorList>
    </citation>
    <scope>IDENTIFICATION</scope>
</reference>
<keyword evidence="5" id="KW-0175">Coiled coil</keyword>
<evidence type="ECO:0000259" key="8">
    <source>
        <dbReference type="PROSITE" id="PS50188"/>
    </source>
</evidence>
<dbReference type="SUPFAM" id="SSF57845">
    <property type="entry name" value="B-box zinc-binding domain"/>
    <property type="match status" value="1"/>
</dbReference>
<keyword evidence="2 4" id="KW-0863">Zinc-finger</keyword>
<dbReference type="SMART" id="SM00589">
    <property type="entry name" value="PRY"/>
    <property type="match status" value="1"/>
</dbReference>
<dbReference type="InterPro" id="IPR017907">
    <property type="entry name" value="Znf_RING_CS"/>
</dbReference>
<feature type="coiled-coil region" evidence="5">
    <location>
        <begin position="214"/>
        <end position="241"/>
    </location>
</feature>
<dbReference type="InterPro" id="IPR001870">
    <property type="entry name" value="B30.2/SPRY"/>
</dbReference>
<dbReference type="Pfam" id="PF00622">
    <property type="entry name" value="SPRY"/>
    <property type="match status" value="1"/>
</dbReference>
<reference evidence="9 10" key="1">
    <citation type="journal article" date="2014" name="Nature">
        <title>The genomic substrate for adaptive radiation in African cichlid fish.</title>
        <authorList>
            <person name="Brawand D."/>
            <person name="Wagner C.E."/>
            <person name="Li Y.I."/>
            <person name="Malinsky M."/>
            <person name="Keller I."/>
            <person name="Fan S."/>
            <person name="Simakov O."/>
            <person name="Ng A.Y."/>
            <person name="Lim Z.W."/>
            <person name="Bezault E."/>
            <person name="Turner-Maier J."/>
            <person name="Johnson J."/>
            <person name="Alcazar R."/>
            <person name="Noh H.J."/>
            <person name="Russell P."/>
            <person name="Aken B."/>
            <person name="Alfoldi J."/>
            <person name="Amemiya C."/>
            <person name="Azzouzi N."/>
            <person name="Baroiller J.F."/>
            <person name="Barloy-Hubler F."/>
            <person name="Berlin A."/>
            <person name="Bloomquist R."/>
            <person name="Carleton K.L."/>
            <person name="Conte M.A."/>
            <person name="D'Cotta H."/>
            <person name="Eshel O."/>
            <person name="Gaffney L."/>
            <person name="Galibert F."/>
            <person name="Gante H.F."/>
            <person name="Gnerre S."/>
            <person name="Greuter L."/>
            <person name="Guyon R."/>
            <person name="Haddad N.S."/>
            <person name="Haerty W."/>
            <person name="Harris R.M."/>
            <person name="Hofmann H.A."/>
            <person name="Hourlier T."/>
            <person name="Hulata G."/>
            <person name="Jaffe D.B."/>
            <person name="Lara M."/>
            <person name="Lee A.P."/>
            <person name="MacCallum I."/>
            <person name="Mwaiko S."/>
            <person name="Nikaido M."/>
            <person name="Nishihara H."/>
            <person name="Ozouf-Costaz C."/>
            <person name="Penman D.J."/>
            <person name="Przybylski D."/>
            <person name="Rakotomanga M."/>
            <person name="Renn S.C.P."/>
            <person name="Ribeiro F.J."/>
            <person name="Ron M."/>
            <person name="Salzburger W."/>
            <person name="Sanchez-Pulido L."/>
            <person name="Santos M.E."/>
            <person name="Searle S."/>
            <person name="Sharpe T."/>
            <person name="Swofford R."/>
            <person name="Tan F.J."/>
            <person name="Williams L."/>
            <person name="Young S."/>
            <person name="Yin S."/>
            <person name="Okada N."/>
            <person name="Kocher T.D."/>
            <person name="Miska E.A."/>
            <person name="Lander E.S."/>
            <person name="Venkatesh B."/>
            <person name="Fernald R.D."/>
            <person name="Meyer A."/>
            <person name="Ponting C.P."/>
            <person name="Streelman J.T."/>
            <person name="Lindblad-Toh K."/>
            <person name="Seehausen O."/>
            <person name="Di Palma F."/>
        </authorList>
    </citation>
    <scope>NUCLEOTIDE SEQUENCE</scope>
</reference>
<dbReference type="InterPro" id="IPR050143">
    <property type="entry name" value="TRIM/RBCC"/>
</dbReference>
<dbReference type="Pfam" id="PF13923">
    <property type="entry name" value="zf-C3HC4_2"/>
    <property type="match status" value="1"/>
</dbReference>
<dbReference type="Gene3D" id="3.30.160.60">
    <property type="entry name" value="Classic Zinc Finger"/>
    <property type="match status" value="1"/>
</dbReference>
<dbReference type="Proteomes" id="UP000265160">
    <property type="component" value="LG11"/>
</dbReference>
<proteinExistence type="predicted"/>
<dbReference type="SUPFAM" id="SSF49899">
    <property type="entry name" value="Concanavalin A-like lectins/glucanases"/>
    <property type="match status" value="1"/>
</dbReference>
<keyword evidence="1" id="KW-0479">Metal-binding</keyword>
<sequence>LADTMSDNMEEDEPLPLQQELTCPVCQGIFRDPMLLPCTHSFCRQCLEENFKYSKKCPVCREECEKDKAIANRALNSTCESFLKQTNKRPKTIQPSDAVCNLHLKPLELYCEKDEEPVCVDCVTLHSTHRLYTLSDGAPMCKVRVPLTIHIFEKKVDSYKKTSRNLKNAVTYIKYQAEEAEKQIKAEFQRLHDVLTAEEAMRLKALSDEEGEKIAGIQKQIESTEKDVVAMKELIDTIKKEMGNEDLPLLRNFQNLKRQAHWSRSEPRIPYGSLLNVAKHVGGLGFNVWKKMQSHVKYYPVLLNPNTASPWLSLSSDLVSVKESSERLTIPDNPQRFDPCVFVLGAEAYTSGKHKWDVFVGDNPKWIVGVCRESLQRKKKFTVATNRGVWALGLSKGVYNVMTTKREELQLQQRPEKIRVKLNIEKGEVSFWDGGLGKHLVTLTHKFEGAIFPIFGPGLHSSPMALVPGKIAIHMSTTQDKVDVKMQN</sequence>
<dbReference type="FunFam" id="2.60.120.920:FF:000004">
    <property type="entry name" value="Butyrophilin subfamily 1 member A1"/>
    <property type="match status" value="1"/>
</dbReference>
<feature type="domain" description="B box-type" evidence="7">
    <location>
        <begin position="95"/>
        <end position="134"/>
    </location>
</feature>
<dbReference type="PROSITE" id="PS50188">
    <property type="entry name" value="B302_SPRY"/>
    <property type="match status" value="1"/>
</dbReference>
<dbReference type="SMART" id="SM00184">
    <property type="entry name" value="RING"/>
    <property type="match status" value="1"/>
</dbReference>
<dbReference type="PROSITE" id="PS50089">
    <property type="entry name" value="ZF_RING_2"/>
    <property type="match status" value="1"/>
</dbReference>
<dbReference type="Ensembl" id="ENSMZET00005004047.1">
    <property type="protein sequence ID" value="ENSMZEP00005003886.1"/>
    <property type="gene ID" value="ENSMZEG00005002976.1"/>
</dbReference>
<feature type="domain" description="B30.2/SPRY" evidence="8">
    <location>
        <begin position="281"/>
        <end position="473"/>
    </location>
</feature>
<dbReference type="SUPFAM" id="SSF57850">
    <property type="entry name" value="RING/U-box"/>
    <property type="match status" value="1"/>
</dbReference>
<accession>A0A3P9B1V3</accession>
<dbReference type="InterPro" id="IPR013320">
    <property type="entry name" value="ConA-like_dom_sf"/>
</dbReference>
<evidence type="ECO:0000256" key="1">
    <source>
        <dbReference type="ARBA" id="ARBA00022723"/>
    </source>
</evidence>
<keyword evidence="10" id="KW-1185">Reference proteome</keyword>
<dbReference type="PROSITE" id="PS50119">
    <property type="entry name" value="ZF_BBOX"/>
    <property type="match status" value="1"/>
</dbReference>
<name>A0A3P9B1V3_9CICH</name>
<feature type="domain" description="RING-type" evidence="6">
    <location>
        <begin position="23"/>
        <end position="61"/>
    </location>
</feature>
<evidence type="ECO:0000256" key="2">
    <source>
        <dbReference type="ARBA" id="ARBA00022771"/>
    </source>
</evidence>
<keyword evidence="3" id="KW-0862">Zinc</keyword>
<dbReference type="Gene3D" id="3.30.40.10">
    <property type="entry name" value="Zinc/RING finger domain, C3HC4 (zinc finger)"/>
    <property type="match status" value="1"/>
</dbReference>
<dbReference type="Gene3D" id="2.60.120.920">
    <property type="match status" value="1"/>
</dbReference>
<dbReference type="InterPro" id="IPR003879">
    <property type="entry name" value="Butyrophylin_SPRY"/>
</dbReference>
<evidence type="ECO:0000256" key="4">
    <source>
        <dbReference type="PROSITE-ProRule" id="PRU00024"/>
    </source>
</evidence>
<dbReference type="AlphaFoldDB" id="A0A3P9B1V3"/>
<evidence type="ECO:0000259" key="7">
    <source>
        <dbReference type="PROSITE" id="PS50119"/>
    </source>
</evidence>
<evidence type="ECO:0000313" key="10">
    <source>
        <dbReference type="Proteomes" id="UP000265160"/>
    </source>
</evidence>